<gene>
    <name evidence="2" type="ORF">PCON_01155</name>
</gene>
<protein>
    <recommendedName>
        <fullName evidence="4">C2H2-type domain-containing protein</fullName>
    </recommendedName>
</protein>
<feature type="compositionally biased region" description="Low complexity" evidence="1">
    <location>
        <begin position="74"/>
        <end position="90"/>
    </location>
</feature>
<feature type="compositionally biased region" description="Polar residues" evidence="1">
    <location>
        <begin position="328"/>
        <end position="338"/>
    </location>
</feature>
<organism evidence="2 3">
    <name type="scientific">Pyronema omphalodes (strain CBS 100304)</name>
    <name type="common">Pyronema confluens</name>
    <dbReference type="NCBI Taxonomy" id="1076935"/>
    <lineage>
        <taxon>Eukaryota</taxon>
        <taxon>Fungi</taxon>
        <taxon>Dikarya</taxon>
        <taxon>Ascomycota</taxon>
        <taxon>Pezizomycotina</taxon>
        <taxon>Pezizomycetes</taxon>
        <taxon>Pezizales</taxon>
        <taxon>Pyronemataceae</taxon>
        <taxon>Pyronema</taxon>
    </lineage>
</organism>
<evidence type="ECO:0000313" key="3">
    <source>
        <dbReference type="Proteomes" id="UP000018144"/>
    </source>
</evidence>
<feature type="region of interest" description="Disordered" evidence="1">
    <location>
        <begin position="205"/>
        <end position="224"/>
    </location>
</feature>
<proteinExistence type="predicted"/>
<feature type="compositionally biased region" description="Low complexity" evidence="1">
    <location>
        <begin position="358"/>
        <end position="378"/>
    </location>
</feature>
<evidence type="ECO:0000313" key="2">
    <source>
        <dbReference type="EMBL" id="CCX33445.1"/>
    </source>
</evidence>
<feature type="compositionally biased region" description="Polar residues" evidence="1">
    <location>
        <begin position="302"/>
        <end position="317"/>
    </location>
</feature>
<keyword evidence="3" id="KW-1185">Reference proteome</keyword>
<dbReference type="EMBL" id="HF936091">
    <property type="protein sequence ID" value="CCX33445.1"/>
    <property type="molecule type" value="Genomic_DNA"/>
</dbReference>
<evidence type="ECO:0000256" key="1">
    <source>
        <dbReference type="SAM" id="MobiDB-lite"/>
    </source>
</evidence>
<feature type="region of interest" description="Disordered" evidence="1">
    <location>
        <begin position="265"/>
        <end position="379"/>
    </location>
</feature>
<dbReference type="AlphaFoldDB" id="U4LU71"/>
<feature type="region of interest" description="Disordered" evidence="1">
    <location>
        <begin position="1"/>
        <end position="141"/>
    </location>
</feature>
<dbReference type="Proteomes" id="UP000018144">
    <property type="component" value="Unassembled WGS sequence"/>
</dbReference>
<name>U4LU71_PYROM</name>
<reference evidence="2 3" key="1">
    <citation type="journal article" date="2013" name="PLoS Genet.">
        <title>The genome and development-dependent transcriptomes of Pyronema confluens: a window into fungal evolution.</title>
        <authorList>
            <person name="Traeger S."/>
            <person name="Altegoer F."/>
            <person name="Freitag M."/>
            <person name="Gabaldon T."/>
            <person name="Kempken F."/>
            <person name="Kumar A."/>
            <person name="Marcet-Houben M."/>
            <person name="Poggeler S."/>
            <person name="Stajich J.E."/>
            <person name="Nowrousian M."/>
        </authorList>
    </citation>
    <scope>NUCLEOTIDE SEQUENCE [LARGE SCALE GENOMIC DNA]</scope>
    <source>
        <strain evidence="3">CBS 100304</strain>
        <tissue evidence="2">Vegetative mycelium</tissue>
    </source>
</reference>
<feature type="compositionally biased region" description="Basic and acidic residues" evidence="1">
    <location>
        <begin position="47"/>
        <end position="71"/>
    </location>
</feature>
<accession>U4LU71</accession>
<evidence type="ECO:0008006" key="4">
    <source>
        <dbReference type="Google" id="ProtNLM"/>
    </source>
</evidence>
<dbReference type="OrthoDB" id="5428132at2759"/>
<dbReference type="STRING" id="1076935.U4LU71"/>
<sequence>MARRSTNTPPLGAPAQIIPPPFYYLFDDPAARGPSQLPLSSPEPTYVDEHPQFASHPDEIERKFSEEDHFRQPGRYSPSSHSDYSSPRDSSGSEHEYDAPMYEHGNSDDLPFSQHQSTSKPFNRKSRAGKSHVVTPAGAGPGLKCTFDADGTPCNAEMFKVPSKLRHHLIEKHALFSPFQCDNCMRVFTRMSLRTRHLEKVPIIPNMHGPRTEERVCPHPPAIKSEDYKTRKDIEDALWRIKTDQKEVEEAIKLIKQYNPLLEGRKKRAGSGDRSGGIRTPNGCPHPERASIYPYPALRSPQGPSGQQKYSPSTSPNRNRHYRHSNSSHETPAPTTQAVYPLPHGQPVPSSSYHHQNHAQQQQHRQNASQHHQSHQQQPVMALPGIWDHQDVKNIEKQNQSFDQRDRKKIKMMPISCRETGNVWSGLWENC</sequence>